<accession>A0ABV7WUD5</accession>
<protein>
    <submittedName>
        <fullName evidence="3">Universal stress protein</fullName>
    </submittedName>
</protein>
<comment type="caution">
    <text evidence="3">The sequence shown here is derived from an EMBL/GenBank/DDBJ whole genome shotgun (WGS) entry which is preliminary data.</text>
</comment>
<keyword evidence="4" id="KW-1185">Reference proteome</keyword>
<gene>
    <name evidence="3" type="ORF">ACFOND_10390</name>
</gene>
<comment type="similarity">
    <text evidence="1">Belongs to the universal stress protein A family.</text>
</comment>
<sequence length="291" mass="31514">MADNNNKERTWTIACIDGSKFNEAVSDYAIWLTKTIDAPLKALHAIEHNAIAAVSDFSGAIGIGAQEHLLSELTEVEQQRNKLEIQKGKDILDTVKARANKAGVENAFSTQRHGPLVEALIDLEHETRVIVLGIRGEANVGNTENLGGHLETIVRSVQRPIFVVNRAFEAPKAAMLAFDGSDCSLKALDMVVNSPLFNDLPVHIVNVSKSVSAGEALIAPAQVKLETAGRSVSSAVLTGDPAQALCQYQKDHNIGLTVMGSFSHNRLRDMVFGSFTAKMLLNTEQPLLLLR</sequence>
<evidence type="ECO:0000313" key="4">
    <source>
        <dbReference type="Proteomes" id="UP001595710"/>
    </source>
</evidence>
<evidence type="ECO:0000259" key="2">
    <source>
        <dbReference type="Pfam" id="PF00582"/>
    </source>
</evidence>
<evidence type="ECO:0000256" key="1">
    <source>
        <dbReference type="ARBA" id="ARBA00008791"/>
    </source>
</evidence>
<dbReference type="Gene3D" id="3.40.50.12370">
    <property type="match status" value="1"/>
</dbReference>
<dbReference type="PRINTS" id="PR01438">
    <property type="entry name" value="UNVRSLSTRESS"/>
</dbReference>
<dbReference type="InterPro" id="IPR006016">
    <property type="entry name" value="UspA"/>
</dbReference>
<dbReference type="CDD" id="cd00293">
    <property type="entry name" value="USP-like"/>
    <property type="match status" value="2"/>
</dbReference>
<proteinExistence type="inferred from homology"/>
<dbReference type="RefSeq" id="WP_290281644.1">
    <property type="nucleotide sequence ID" value="NZ_JAUFQI010000001.1"/>
</dbReference>
<dbReference type="Pfam" id="PF00582">
    <property type="entry name" value="Usp"/>
    <property type="match status" value="2"/>
</dbReference>
<name>A0ABV7WUD5_9GAMM</name>
<dbReference type="PANTHER" id="PTHR46268:SF15">
    <property type="entry name" value="UNIVERSAL STRESS PROTEIN HP_0031"/>
    <property type="match status" value="1"/>
</dbReference>
<feature type="domain" description="UspA" evidence="2">
    <location>
        <begin position="175"/>
        <end position="291"/>
    </location>
</feature>
<reference evidence="4" key="1">
    <citation type="journal article" date="2019" name="Int. J. Syst. Evol. Microbiol.">
        <title>The Global Catalogue of Microorganisms (GCM) 10K type strain sequencing project: providing services to taxonomists for standard genome sequencing and annotation.</title>
        <authorList>
            <consortium name="The Broad Institute Genomics Platform"/>
            <consortium name="The Broad Institute Genome Sequencing Center for Infectious Disease"/>
            <person name="Wu L."/>
            <person name="Ma J."/>
        </authorList>
    </citation>
    <scope>NUCLEOTIDE SEQUENCE [LARGE SCALE GENOMIC DNA]</scope>
    <source>
        <strain evidence="4">CECT 8288</strain>
    </source>
</reference>
<feature type="domain" description="UspA" evidence="2">
    <location>
        <begin position="14"/>
        <end position="164"/>
    </location>
</feature>
<dbReference type="PANTHER" id="PTHR46268">
    <property type="entry name" value="STRESS RESPONSE PROTEIN NHAX"/>
    <property type="match status" value="1"/>
</dbReference>
<dbReference type="SUPFAM" id="SSF52402">
    <property type="entry name" value="Adenine nucleotide alpha hydrolases-like"/>
    <property type="match status" value="2"/>
</dbReference>
<organism evidence="3 4">
    <name type="scientific">Reinekea marina</name>
    <dbReference type="NCBI Taxonomy" id="1310421"/>
    <lineage>
        <taxon>Bacteria</taxon>
        <taxon>Pseudomonadati</taxon>
        <taxon>Pseudomonadota</taxon>
        <taxon>Gammaproteobacteria</taxon>
        <taxon>Oceanospirillales</taxon>
        <taxon>Saccharospirillaceae</taxon>
        <taxon>Reinekea</taxon>
    </lineage>
</organism>
<dbReference type="InterPro" id="IPR006015">
    <property type="entry name" value="Universal_stress_UspA"/>
</dbReference>
<dbReference type="Proteomes" id="UP001595710">
    <property type="component" value="Unassembled WGS sequence"/>
</dbReference>
<evidence type="ECO:0000313" key="3">
    <source>
        <dbReference type="EMBL" id="MFC3702050.1"/>
    </source>
</evidence>
<dbReference type="EMBL" id="JBHRYN010000012">
    <property type="protein sequence ID" value="MFC3702050.1"/>
    <property type="molecule type" value="Genomic_DNA"/>
</dbReference>